<dbReference type="EMBL" id="JAHLFW010000009">
    <property type="protein sequence ID" value="MBU3836980.1"/>
    <property type="molecule type" value="Genomic_DNA"/>
</dbReference>
<reference evidence="3" key="1">
    <citation type="journal article" date="2021" name="PeerJ">
        <title>Extensive microbial diversity within the chicken gut microbiome revealed by metagenomics and culture.</title>
        <authorList>
            <person name="Gilroy R."/>
            <person name="Ravi A."/>
            <person name="Getino M."/>
            <person name="Pursley I."/>
            <person name="Horton D.L."/>
            <person name="Alikhan N.F."/>
            <person name="Baker D."/>
            <person name="Gharbi K."/>
            <person name="Hall N."/>
            <person name="Watson M."/>
            <person name="Adriaenssens E.M."/>
            <person name="Foster-Nyarko E."/>
            <person name="Jarju S."/>
            <person name="Secka A."/>
            <person name="Antonio M."/>
            <person name="Oren A."/>
            <person name="Chaudhuri R.R."/>
            <person name="La Ragione R."/>
            <person name="Hildebrand F."/>
            <person name="Pallen M.J."/>
        </authorList>
    </citation>
    <scope>NUCLEOTIDE SEQUENCE</scope>
    <source>
        <strain evidence="3">G4-2901</strain>
    </source>
</reference>
<dbReference type="Pfam" id="PF13175">
    <property type="entry name" value="AAA_15"/>
    <property type="match status" value="1"/>
</dbReference>
<dbReference type="InterPro" id="IPR014592">
    <property type="entry name" value="P-loop_UCP034888"/>
</dbReference>
<reference evidence="3" key="2">
    <citation type="submission" date="2021-04" db="EMBL/GenBank/DDBJ databases">
        <authorList>
            <person name="Gilroy R."/>
        </authorList>
    </citation>
    <scope>NUCLEOTIDE SEQUENCE</scope>
    <source>
        <strain evidence="3">G4-2901</strain>
    </source>
</reference>
<dbReference type="PIRSF" id="PIRSF034888">
    <property type="entry name" value="P-loop_UCP034888"/>
    <property type="match status" value="1"/>
</dbReference>
<evidence type="ECO:0000259" key="2">
    <source>
        <dbReference type="Pfam" id="PF13304"/>
    </source>
</evidence>
<proteinExistence type="predicted"/>
<dbReference type="PANTHER" id="PTHR43581:SF2">
    <property type="entry name" value="EXCINUCLEASE ATPASE SUBUNIT"/>
    <property type="match status" value="1"/>
</dbReference>
<dbReference type="InterPro" id="IPR003959">
    <property type="entry name" value="ATPase_AAA_core"/>
</dbReference>
<evidence type="ECO:0000313" key="4">
    <source>
        <dbReference type="Proteomes" id="UP000783796"/>
    </source>
</evidence>
<feature type="domain" description="Endonuclease GajA/Old nuclease/RecF-like AAA" evidence="1">
    <location>
        <begin position="1"/>
        <end position="81"/>
    </location>
</feature>
<protein>
    <submittedName>
        <fullName evidence="3">AAA family ATPase</fullName>
    </submittedName>
</protein>
<dbReference type="Proteomes" id="UP000783796">
    <property type="component" value="Unassembled WGS sequence"/>
</dbReference>
<comment type="caution">
    <text evidence="3">The sequence shown here is derived from an EMBL/GenBank/DDBJ whole genome shotgun (WGS) entry which is preliminary data.</text>
</comment>
<dbReference type="GO" id="GO:0005524">
    <property type="term" value="F:ATP binding"/>
    <property type="evidence" value="ECO:0007669"/>
    <property type="project" value="InterPro"/>
</dbReference>
<dbReference type="InterPro" id="IPR027417">
    <property type="entry name" value="P-loop_NTPase"/>
</dbReference>
<sequence length="337" mass="38364">MIYNLEINGYKNIGYENIGFKPITVFTGLNSTGKSSILQAILLLAKEVSFNGMFLNKVVSSSFDVIRNKYTNASNISILCRTDKGELQYTQDRNGKLTSPGFQVAILPQYESNLFYLSANRKGVENDALFSDEMICGPDGSYLYGTYEREKSNSLVKGMIKDNESHTLASQVNYWLKEILKLPIEFYTIKSNNEKVDIRFKSDVFTDLVPTQLGAGVSYLVKILILCLRASENDIILIENPEIHLHPGAQSRLADFFTMIANNGIQLIIETHCENLLNKFRYEVYKKELKNDDIVIFYKNDIVSKFEQINIIEDGSYQPDFPEGFFDATLCELLEME</sequence>
<dbReference type="InterPro" id="IPR051396">
    <property type="entry name" value="Bact_Antivir_Def_Nuclease"/>
</dbReference>
<organism evidence="3 4">
    <name type="scientific">Candidatus Phocaeicola faecigallinarum</name>
    <dbReference type="NCBI Taxonomy" id="2838732"/>
    <lineage>
        <taxon>Bacteria</taxon>
        <taxon>Pseudomonadati</taxon>
        <taxon>Bacteroidota</taxon>
        <taxon>Bacteroidia</taxon>
        <taxon>Bacteroidales</taxon>
        <taxon>Bacteroidaceae</taxon>
        <taxon>Phocaeicola</taxon>
    </lineage>
</organism>
<name>A0A948T9K4_9BACT</name>
<dbReference type="Gene3D" id="3.40.50.300">
    <property type="entry name" value="P-loop containing nucleotide triphosphate hydrolases"/>
    <property type="match status" value="1"/>
</dbReference>
<evidence type="ECO:0000259" key="1">
    <source>
        <dbReference type="Pfam" id="PF13175"/>
    </source>
</evidence>
<feature type="domain" description="ATPase AAA-type core" evidence="2">
    <location>
        <begin position="206"/>
        <end position="277"/>
    </location>
</feature>
<accession>A0A948T9K4</accession>
<dbReference type="InterPro" id="IPR041685">
    <property type="entry name" value="AAA_GajA/Old/RecF-like"/>
</dbReference>
<gene>
    <name evidence="3" type="ORF">H9777_01365</name>
</gene>
<dbReference type="SUPFAM" id="SSF52540">
    <property type="entry name" value="P-loop containing nucleoside triphosphate hydrolases"/>
    <property type="match status" value="1"/>
</dbReference>
<evidence type="ECO:0000313" key="3">
    <source>
        <dbReference type="EMBL" id="MBU3836980.1"/>
    </source>
</evidence>
<dbReference type="Pfam" id="PF13304">
    <property type="entry name" value="AAA_21"/>
    <property type="match status" value="1"/>
</dbReference>
<dbReference type="GO" id="GO:0016887">
    <property type="term" value="F:ATP hydrolysis activity"/>
    <property type="evidence" value="ECO:0007669"/>
    <property type="project" value="InterPro"/>
</dbReference>
<dbReference type="AlphaFoldDB" id="A0A948T9K4"/>
<dbReference type="PANTHER" id="PTHR43581">
    <property type="entry name" value="ATP/GTP PHOSPHATASE"/>
    <property type="match status" value="1"/>
</dbReference>